<reference evidence="8" key="1">
    <citation type="submission" date="2020-05" db="EMBL/GenBank/DDBJ databases">
        <title>WGS assembly of Panicum virgatum.</title>
        <authorList>
            <person name="Lovell J.T."/>
            <person name="Jenkins J."/>
            <person name="Shu S."/>
            <person name="Juenger T.E."/>
            <person name="Schmutz J."/>
        </authorList>
    </citation>
    <scope>NUCLEOTIDE SEQUENCE</scope>
    <source>
        <strain evidence="8">AP13</strain>
    </source>
</reference>
<evidence type="ECO:0000256" key="1">
    <source>
        <dbReference type="ARBA" id="ARBA00004477"/>
    </source>
</evidence>
<proteinExistence type="predicted"/>
<comment type="subcellular location">
    <subcellularLocation>
        <location evidence="1 6">Endoplasmic reticulum membrane</location>
        <topology evidence="1 6">Multi-pass membrane protein</topology>
    </subcellularLocation>
</comment>
<evidence type="ECO:0000256" key="6">
    <source>
        <dbReference type="RuleBase" id="RU363132"/>
    </source>
</evidence>
<evidence type="ECO:0000256" key="5">
    <source>
        <dbReference type="ARBA" id="ARBA00023136"/>
    </source>
</evidence>
<evidence type="ECO:0000313" key="9">
    <source>
        <dbReference type="Proteomes" id="UP000823388"/>
    </source>
</evidence>
<keyword evidence="9" id="KW-1185">Reference proteome</keyword>
<evidence type="ECO:0000256" key="3">
    <source>
        <dbReference type="ARBA" id="ARBA00022824"/>
    </source>
</evidence>
<dbReference type="PANTHER" id="PTHR10994">
    <property type="entry name" value="RETICULON"/>
    <property type="match status" value="1"/>
</dbReference>
<evidence type="ECO:0000256" key="4">
    <source>
        <dbReference type="ARBA" id="ARBA00022989"/>
    </source>
</evidence>
<comment type="caution">
    <text evidence="8">The sequence shown here is derived from an EMBL/GenBank/DDBJ whole genome shotgun (WGS) entry which is preliminary data.</text>
</comment>
<dbReference type="Pfam" id="PF02453">
    <property type="entry name" value="Reticulon"/>
    <property type="match status" value="2"/>
</dbReference>
<feature type="transmembrane region" description="Helical" evidence="6">
    <location>
        <begin position="146"/>
        <end position="170"/>
    </location>
</feature>
<dbReference type="Proteomes" id="UP000823388">
    <property type="component" value="Chromosome 2K"/>
</dbReference>
<feature type="transmembrane region" description="Helical" evidence="6">
    <location>
        <begin position="102"/>
        <end position="125"/>
    </location>
</feature>
<keyword evidence="3 6" id="KW-0256">Endoplasmic reticulum</keyword>
<dbReference type="InterPro" id="IPR045064">
    <property type="entry name" value="Reticulon-like"/>
</dbReference>
<evidence type="ECO:0000256" key="2">
    <source>
        <dbReference type="ARBA" id="ARBA00022692"/>
    </source>
</evidence>
<gene>
    <name evidence="8" type="ORF">PVAP13_2KG052200</name>
</gene>
<sequence length="220" mass="23521">MAERSENAAGDMMSNIMDAIAENLPNKKSVRFDDGEGSISDQARKLFGGGGQGGKKSVHHVLGGGKSADVLLWRNKKISSSVLGAATLAWVLFEWLDYHLLTIASFALVLGMAVQLAWSALASNVPRLEVPEEVLADAGRAAGAQVIAVFFAAAVVGSFCNLLTVIYIGFVCAHTLPVLYEKYQDQVDEFLCSMLGLLQKQYQKLGSKGVLGKGKARKSD</sequence>
<organism evidence="8 9">
    <name type="scientific">Panicum virgatum</name>
    <name type="common">Blackwell switchgrass</name>
    <dbReference type="NCBI Taxonomy" id="38727"/>
    <lineage>
        <taxon>Eukaryota</taxon>
        <taxon>Viridiplantae</taxon>
        <taxon>Streptophyta</taxon>
        <taxon>Embryophyta</taxon>
        <taxon>Tracheophyta</taxon>
        <taxon>Spermatophyta</taxon>
        <taxon>Magnoliopsida</taxon>
        <taxon>Liliopsida</taxon>
        <taxon>Poales</taxon>
        <taxon>Poaceae</taxon>
        <taxon>PACMAD clade</taxon>
        <taxon>Panicoideae</taxon>
        <taxon>Panicodae</taxon>
        <taxon>Paniceae</taxon>
        <taxon>Panicinae</taxon>
        <taxon>Panicum</taxon>
        <taxon>Panicum sect. Hiantes</taxon>
    </lineage>
</organism>
<name>A0A8T0VXL6_PANVG</name>
<protein>
    <recommendedName>
        <fullName evidence="6">Reticulon-like protein</fullName>
    </recommendedName>
</protein>
<dbReference type="GO" id="GO:0005789">
    <property type="term" value="C:endoplasmic reticulum membrane"/>
    <property type="evidence" value="ECO:0007669"/>
    <property type="project" value="UniProtKB-SubCell"/>
</dbReference>
<evidence type="ECO:0000313" key="8">
    <source>
        <dbReference type="EMBL" id="KAG2639838.1"/>
    </source>
</evidence>
<dbReference type="AlphaFoldDB" id="A0A8T0VXL6"/>
<keyword evidence="2 6" id="KW-0812">Transmembrane</keyword>
<keyword evidence="5 6" id="KW-0472">Membrane</keyword>
<dbReference type="GO" id="GO:0009617">
    <property type="term" value="P:response to bacterium"/>
    <property type="evidence" value="ECO:0007669"/>
    <property type="project" value="InterPro"/>
</dbReference>
<accession>A0A8T0VXL6</accession>
<feature type="transmembrane region" description="Helical" evidence="6">
    <location>
        <begin position="78"/>
        <end position="96"/>
    </location>
</feature>
<dbReference type="PROSITE" id="PS50845">
    <property type="entry name" value="RETICULON"/>
    <property type="match status" value="1"/>
</dbReference>
<feature type="domain" description="Reticulon" evidence="7">
    <location>
        <begin position="67"/>
        <end position="205"/>
    </location>
</feature>
<dbReference type="PANTHER" id="PTHR10994:SF93">
    <property type="entry name" value="RETICULON-LIKE PROTEIN"/>
    <property type="match status" value="1"/>
</dbReference>
<evidence type="ECO:0000259" key="7">
    <source>
        <dbReference type="PROSITE" id="PS50845"/>
    </source>
</evidence>
<keyword evidence="4 6" id="KW-1133">Transmembrane helix</keyword>
<dbReference type="InterPro" id="IPR003388">
    <property type="entry name" value="Reticulon"/>
</dbReference>
<dbReference type="EMBL" id="CM029039">
    <property type="protein sequence ID" value="KAG2639838.1"/>
    <property type="molecule type" value="Genomic_DNA"/>
</dbReference>